<dbReference type="EMBL" id="AHNU02000049">
    <property type="protein sequence ID" value="EMN89768.1"/>
    <property type="molecule type" value="Genomic_DNA"/>
</dbReference>
<dbReference type="Proteomes" id="UP000012118">
    <property type="component" value="Unassembled WGS sequence"/>
</dbReference>
<dbReference type="AlphaFoldDB" id="M6QAX2"/>
<gene>
    <name evidence="1" type="ORF">LEP1GSC108_2448</name>
</gene>
<accession>M6QAX2</accession>
<organism evidence="1 2">
    <name type="scientific">Leptospira weilii str. UI 13098</name>
    <dbReference type="NCBI Taxonomy" id="1088542"/>
    <lineage>
        <taxon>Bacteria</taxon>
        <taxon>Pseudomonadati</taxon>
        <taxon>Spirochaetota</taxon>
        <taxon>Spirochaetia</taxon>
        <taxon>Leptospirales</taxon>
        <taxon>Leptospiraceae</taxon>
        <taxon>Leptospira</taxon>
    </lineage>
</organism>
<reference evidence="1 2" key="1">
    <citation type="submission" date="2013-01" db="EMBL/GenBank/DDBJ databases">
        <authorList>
            <person name="Harkins D.M."/>
            <person name="Durkin A.S."/>
            <person name="Brinkac L.M."/>
            <person name="Haft D.H."/>
            <person name="Selengut J.D."/>
            <person name="Sanka R."/>
            <person name="DePew J."/>
            <person name="Purushe J."/>
            <person name="Chanthongthip A."/>
            <person name="Lattana O."/>
            <person name="Phetsouvanh R."/>
            <person name="Newton P.N."/>
            <person name="Vinetz J.M."/>
            <person name="Sutton G.G."/>
            <person name="Nierman W.C."/>
            <person name="Fouts D.E."/>
        </authorList>
    </citation>
    <scope>NUCLEOTIDE SEQUENCE [LARGE SCALE GENOMIC DNA]</scope>
    <source>
        <strain evidence="1 2">UI 13098</strain>
    </source>
</reference>
<keyword evidence="2" id="KW-1185">Reference proteome</keyword>
<sequence length="158" mass="18980">MHSADYEREQKLRWQDRFPGVELDDGRSNIEDLIAQSRLYISTYNATTFLESFTMNIPTVIFWNPDHWELRDSAIPYFEELEEVGIFHTSPESAALHMVQIWERLEEWWTEDKVQSAREKFCSSYSNLAENILDRIEVVLKEPFKKDEYYSCFFFIRS</sequence>
<name>M6QAX2_9LEPT</name>
<proteinExistence type="predicted"/>
<evidence type="ECO:0000313" key="1">
    <source>
        <dbReference type="EMBL" id="EMN89768.1"/>
    </source>
</evidence>
<comment type="caution">
    <text evidence="1">The sequence shown here is derived from an EMBL/GenBank/DDBJ whole genome shotgun (WGS) entry which is preliminary data.</text>
</comment>
<protein>
    <submittedName>
        <fullName evidence="1">Uncharacterized protein</fullName>
    </submittedName>
</protein>
<evidence type="ECO:0000313" key="2">
    <source>
        <dbReference type="Proteomes" id="UP000012118"/>
    </source>
</evidence>